<dbReference type="InterPro" id="IPR011701">
    <property type="entry name" value="MFS"/>
</dbReference>
<sequence length="554" mass="60846">MADQTTGRQDFAVHTDASGKGENLSAPKDVIHDSGSEDVEIGHRLTNISVGAAATLPQAHRDYLIQRHGTLDLDPIPSDDPADPYNWPSWKKMANLILVAFHAMMTTFTAAAIIPVYENIAEDLGTSITRASYLTSLQIAVLGWAPLFWKPIANRYGRRPVWLISTLGALLFNVGCALSNSYGAMGVCRAFCSFFLSPAAAIGSGVVTETYFKRQRAQFMGVWTLLVTLGPPCGPFFMGFVGYQTGNYRWIYWVLAIINGCQFIAYIFLGPETRYIRRGVEHRGSAFKQEYLQLRRIDPNPLRLYEFIQPLALFKYATIWIPTVAYTIVFGFASVLMTVEIPQLFVPKFGFNAQEIGLQFLGIIIGSIIGEQIGGRLSDYFVNRRAKALNRAPPPEYRLWLSYGGFVLVMVGVIVFGVRYQQAAQGHWNVTPIIGVAIAAVGNQIVTTVIVTYCIDSHIEQSASIGVFVNVVRSTWGFIGPFWFPDMLSSLGGSGSGGLMAGIVFVVSIVPVVIVQWRGQLWRKAKPSSPLPPDSPPGEKVVPTEKEQAGVASS</sequence>
<feature type="transmembrane region" description="Helical" evidence="6">
    <location>
        <begin position="399"/>
        <end position="420"/>
    </location>
</feature>
<dbReference type="Proteomes" id="UP000799537">
    <property type="component" value="Unassembled WGS sequence"/>
</dbReference>
<protein>
    <recommendedName>
        <fullName evidence="7">Major facilitator superfamily (MFS) profile domain-containing protein</fullName>
    </recommendedName>
</protein>
<feature type="domain" description="Major facilitator superfamily (MFS) profile" evidence="7">
    <location>
        <begin position="95"/>
        <end position="520"/>
    </location>
</feature>
<comment type="subcellular location">
    <subcellularLocation>
        <location evidence="1">Membrane</location>
        <topology evidence="1">Multi-pass membrane protein</topology>
    </subcellularLocation>
</comment>
<dbReference type="PROSITE" id="PS50850">
    <property type="entry name" value="MFS"/>
    <property type="match status" value="1"/>
</dbReference>
<feature type="transmembrane region" description="Helical" evidence="6">
    <location>
        <begin position="219"/>
        <end position="238"/>
    </location>
</feature>
<evidence type="ECO:0000256" key="6">
    <source>
        <dbReference type="SAM" id="Phobius"/>
    </source>
</evidence>
<dbReference type="InterPro" id="IPR020846">
    <property type="entry name" value="MFS_dom"/>
</dbReference>
<feature type="transmembrane region" description="Helical" evidence="6">
    <location>
        <begin position="467"/>
        <end position="484"/>
    </location>
</feature>
<feature type="transmembrane region" description="Helical" evidence="6">
    <location>
        <begin position="496"/>
        <end position="517"/>
    </location>
</feature>
<keyword evidence="4 6" id="KW-0472">Membrane</keyword>
<reference evidence="8" key="1">
    <citation type="journal article" date="2020" name="Stud. Mycol.">
        <title>101 Dothideomycetes genomes: a test case for predicting lifestyles and emergence of pathogens.</title>
        <authorList>
            <person name="Haridas S."/>
            <person name="Albert R."/>
            <person name="Binder M."/>
            <person name="Bloem J."/>
            <person name="Labutti K."/>
            <person name="Salamov A."/>
            <person name="Andreopoulos B."/>
            <person name="Baker S."/>
            <person name="Barry K."/>
            <person name="Bills G."/>
            <person name="Bluhm B."/>
            <person name="Cannon C."/>
            <person name="Castanera R."/>
            <person name="Culley D."/>
            <person name="Daum C."/>
            <person name="Ezra D."/>
            <person name="Gonzalez J."/>
            <person name="Henrissat B."/>
            <person name="Kuo A."/>
            <person name="Liang C."/>
            <person name="Lipzen A."/>
            <person name="Lutzoni F."/>
            <person name="Magnuson J."/>
            <person name="Mondo S."/>
            <person name="Nolan M."/>
            <person name="Ohm R."/>
            <person name="Pangilinan J."/>
            <person name="Park H.-J."/>
            <person name="Ramirez L."/>
            <person name="Alfaro M."/>
            <person name="Sun H."/>
            <person name="Tritt A."/>
            <person name="Yoshinaga Y."/>
            <person name="Zwiers L.-H."/>
            <person name="Turgeon B."/>
            <person name="Goodwin S."/>
            <person name="Spatafora J."/>
            <person name="Crous P."/>
            <person name="Grigoriev I."/>
        </authorList>
    </citation>
    <scope>NUCLEOTIDE SEQUENCE</scope>
    <source>
        <strain evidence="8">ATCC 36951</strain>
    </source>
</reference>
<name>A0A6A6CZS0_ZASCE</name>
<dbReference type="EMBL" id="ML993581">
    <property type="protein sequence ID" value="KAF2172253.1"/>
    <property type="molecule type" value="Genomic_DNA"/>
</dbReference>
<evidence type="ECO:0000313" key="9">
    <source>
        <dbReference type="Proteomes" id="UP000799537"/>
    </source>
</evidence>
<evidence type="ECO:0000256" key="3">
    <source>
        <dbReference type="ARBA" id="ARBA00022989"/>
    </source>
</evidence>
<dbReference type="OrthoDB" id="2585655at2759"/>
<feature type="transmembrane region" description="Helical" evidence="6">
    <location>
        <begin position="356"/>
        <end position="378"/>
    </location>
</feature>
<dbReference type="SUPFAM" id="SSF103473">
    <property type="entry name" value="MFS general substrate transporter"/>
    <property type="match status" value="1"/>
</dbReference>
<gene>
    <name evidence="8" type="ORF">M409DRAFT_63003</name>
</gene>
<keyword evidence="2 6" id="KW-0812">Transmembrane</keyword>
<evidence type="ECO:0000256" key="5">
    <source>
        <dbReference type="SAM" id="MobiDB-lite"/>
    </source>
</evidence>
<evidence type="ECO:0000256" key="4">
    <source>
        <dbReference type="ARBA" id="ARBA00023136"/>
    </source>
</evidence>
<feature type="transmembrane region" description="Helical" evidence="6">
    <location>
        <begin position="432"/>
        <end position="455"/>
    </location>
</feature>
<dbReference type="GO" id="GO:0005886">
    <property type="term" value="C:plasma membrane"/>
    <property type="evidence" value="ECO:0007669"/>
    <property type="project" value="TreeGrafter"/>
</dbReference>
<proteinExistence type="predicted"/>
<evidence type="ECO:0000256" key="1">
    <source>
        <dbReference type="ARBA" id="ARBA00004141"/>
    </source>
</evidence>
<feature type="transmembrane region" description="Helical" evidence="6">
    <location>
        <begin position="96"/>
        <end position="117"/>
    </location>
</feature>
<dbReference type="InterPro" id="IPR036259">
    <property type="entry name" value="MFS_trans_sf"/>
</dbReference>
<organism evidence="8 9">
    <name type="scientific">Zasmidium cellare ATCC 36951</name>
    <dbReference type="NCBI Taxonomy" id="1080233"/>
    <lineage>
        <taxon>Eukaryota</taxon>
        <taxon>Fungi</taxon>
        <taxon>Dikarya</taxon>
        <taxon>Ascomycota</taxon>
        <taxon>Pezizomycotina</taxon>
        <taxon>Dothideomycetes</taxon>
        <taxon>Dothideomycetidae</taxon>
        <taxon>Mycosphaerellales</taxon>
        <taxon>Mycosphaerellaceae</taxon>
        <taxon>Zasmidium</taxon>
    </lineage>
</organism>
<dbReference type="Gene3D" id="1.20.1250.20">
    <property type="entry name" value="MFS general substrate transporter like domains"/>
    <property type="match status" value="1"/>
</dbReference>
<dbReference type="FunFam" id="1.20.1250.20:FF:000318">
    <property type="entry name" value="MFS multidrug transporter, putative"/>
    <property type="match status" value="1"/>
</dbReference>
<keyword evidence="9" id="KW-1185">Reference proteome</keyword>
<feature type="transmembrane region" description="Helical" evidence="6">
    <location>
        <begin position="161"/>
        <end position="182"/>
    </location>
</feature>
<evidence type="ECO:0000259" key="7">
    <source>
        <dbReference type="PROSITE" id="PS50850"/>
    </source>
</evidence>
<accession>A0A6A6CZS0</accession>
<feature type="transmembrane region" description="Helical" evidence="6">
    <location>
        <begin position="313"/>
        <end position="336"/>
    </location>
</feature>
<feature type="region of interest" description="Disordered" evidence="5">
    <location>
        <begin position="1"/>
        <end position="33"/>
    </location>
</feature>
<dbReference type="Pfam" id="PF07690">
    <property type="entry name" value="MFS_1"/>
    <property type="match status" value="1"/>
</dbReference>
<dbReference type="PANTHER" id="PTHR23502:SF2">
    <property type="entry name" value="TRANSPORTER, PUTATIVE (AFU_ORTHOLOGUE AFUA_2G08910)-RELATED"/>
    <property type="match status" value="1"/>
</dbReference>
<feature type="transmembrane region" description="Helical" evidence="6">
    <location>
        <begin position="250"/>
        <end position="269"/>
    </location>
</feature>
<dbReference type="RefSeq" id="XP_033673142.1">
    <property type="nucleotide sequence ID" value="XM_033815404.1"/>
</dbReference>
<dbReference type="AlphaFoldDB" id="A0A6A6CZS0"/>
<dbReference type="GeneID" id="54568676"/>
<dbReference type="GO" id="GO:0022857">
    <property type="term" value="F:transmembrane transporter activity"/>
    <property type="evidence" value="ECO:0007669"/>
    <property type="project" value="InterPro"/>
</dbReference>
<keyword evidence="3 6" id="KW-1133">Transmembrane helix</keyword>
<evidence type="ECO:0000313" key="8">
    <source>
        <dbReference type="EMBL" id="KAF2172253.1"/>
    </source>
</evidence>
<dbReference type="PANTHER" id="PTHR23502">
    <property type="entry name" value="MAJOR FACILITATOR SUPERFAMILY"/>
    <property type="match status" value="1"/>
</dbReference>
<feature type="region of interest" description="Disordered" evidence="5">
    <location>
        <begin position="524"/>
        <end position="554"/>
    </location>
</feature>
<feature type="transmembrane region" description="Helical" evidence="6">
    <location>
        <begin position="194"/>
        <end position="212"/>
    </location>
</feature>
<evidence type="ECO:0000256" key="2">
    <source>
        <dbReference type="ARBA" id="ARBA00022692"/>
    </source>
</evidence>
<feature type="transmembrane region" description="Helical" evidence="6">
    <location>
        <begin position="129"/>
        <end position="149"/>
    </location>
</feature>